<gene>
    <name evidence="1" type="ORF">F7R26_023705</name>
</gene>
<organism evidence="1 2">
    <name type="scientific">Cupriavidus basilensis</name>
    <dbReference type="NCBI Taxonomy" id="68895"/>
    <lineage>
        <taxon>Bacteria</taxon>
        <taxon>Pseudomonadati</taxon>
        <taxon>Pseudomonadota</taxon>
        <taxon>Betaproteobacteria</taxon>
        <taxon>Burkholderiales</taxon>
        <taxon>Burkholderiaceae</taxon>
        <taxon>Cupriavidus</taxon>
    </lineage>
</organism>
<accession>A0A643FY74</accession>
<dbReference type="EMBL" id="CP062804">
    <property type="protein sequence ID" value="QOT80454.1"/>
    <property type="molecule type" value="Genomic_DNA"/>
</dbReference>
<evidence type="ECO:0000313" key="1">
    <source>
        <dbReference type="EMBL" id="QOT80454.1"/>
    </source>
</evidence>
<proteinExistence type="predicted"/>
<reference evidence="1 2" key="1">
    <citation type="submission" date="2020-10" db="EMBL/GenBank/DDBJ databases">
        <title>Complete genome sequence of Cupriavidus basilensis CCUG 49340T.</title>
        <authorList>
            <person name="Salva-Serra F."/>
            <person name="Donoso R.A."/>
            <person name="Cho K.H."/>
            <person name="Yoo J.A."/>
            <person name="Lee K."/>
            <person name="Yoon S.-H."/>
            <person name="Perez-Pantoja D."/>
            <person name="Moore E.R.B."/>
        </authorList>
    </citation>
    <scope>NUCLEOTIDE SEQUENCE [LARGE SCALE GENOMIC DNA]</scope>
    <source>
        <strain evidence="2">CCUG 49340</strain>
    </source>
</reference>
<evidence type="ECO:0000313" key="2">
    <source>
        <dbReference type="Proteomes" id="UP000397656"/>
    </source>
</evidence>
<dbReference type="AlphaFoldDB" id="A0A643FY74"/>
<dbReference type="Proteomes" id="UP000397656">
    <property type="component" value="Chromosome 2"/>
</dbReference>
<dbReference type="RefSeq" id="WP_150984960.1">
    <property type="nucleotide sequence ID" value="NZ_CP062804.1"/>
</dbReference>
<protein>
    <submittedName>
        <fullName evidence="1">Uncharacterized protein</fullName>
    </submittedName>
</protein>
<name>A0A643FY74_9BURK</name>
<dbReference type="GeneID" id="98403944"/>
<sequence>MPRPMPGTWEKGMRRSFESSILKLREKTATRDAPTCLAGSAILPYPHEAGHCPGVYTAVPGCSRGVSPCKGHLASLTIPVDAGCLASILQTFALWIKTPKDQGRKHRRAGSAQLKNDLQPLLRMALKPMTRAHYKDV</sequence>